<protein>
    <submittedName>
        <fullName evidence="2">Uncharacterized protein</fullName>
    </submittedName>
</protein>
<dbReference type="InterPro" id="IPR001680">
    <property type="entry name" value="WD40_rpt"/>
</dbReference>
<feature type="compositionally biased region" description="Basic residues" evidence="1">
    <location>
        <begin position="125"/>
        <end position="134"/>
    </location>
</feature>
<feature type="region of interest" description="Disordered" evidence="1">
    <location>
        <begin position="332"/>
        <end position="391"/>
    </location>
</feature>
<reference evidence="2 3" key="1">
    <citation type="submission" date="2013-11" db="EMBL/GenBank/DDBJ databases">
        <title>The Genome Sequence of Phytophthora parasitica P1976.</title>
        <authorList>
            <consortium name="The Broad Institute Genomics Platform"/>
            <person name="Russ C."/>
            <person name="Tyler B."/>
            <person name="Panabieres F."/>
            <person name="Shan W."/>
            <person name="Tripathy S."/>
            <person name="Grunwald N."/>
            <person name="Machado M."/>
            <person name="Johnson C.S."/>
            <person name="Walker B."/>
            <person name="Young S."/>
            <person name="Zeng Q."/>
            <person name="Gargeya S."/>
            <person name="Fitzgerald M."/>
            <person name="Haas B."/>
            <person name="Abouelleil A."/>
            <person name="Allen A.W."/>
            <person name="Alvarado L."/>
            <person name="Arachchi H.M."/>
            <person name="Berlin A.M."/>
            <person name="Chapman S.B."/>
            <person name="Gainer-Dewar J."/>
            <person name="Goldberg J."/>
            <person name="Griggs A."/>
            <person name="Gujja S."/>
            <person name="Hansen M."/>
            <person name="Howarth C."/>
            <person name="Imamovic A."/>
            <person name="Ireland A."/>
            <person name="Larimer J."/>
            <person name="McCowan C."/>
            <person name="Murphy C."/>
            <person name="Pearson M."/>
            <person name="Poon T.W."/>
            <person name="Priest M."/>
            <person name="Roberts A."/>
            <person name="Saif S."/>
            <person name="Shea T."/>
            <person name="Sisk P."/>
            <person name="Sykes S."/>
            <person name="Wortman J."/>
            <person name="Nusbaum C."/>
            <person name="Birren B."/>
        </authorList>
    </citation>
    <scope>NUCLEOTIDE SEQUENCE [LARGE SCALE GENOMIC DNA]</scope>
    <source>
        <strain evidence="2 3">P1976</strain>
    </source>
</reference>
<dbReference type="SMART" id="SM00320">
    <property type="entry name" value="WD40"/>
    <property type="match status" value="5"/>
</dbReference>
<feature type="compositionally biased region" description="Acidic residues" evidence="1">
    <location>
        <begin position="379"/>
        <end position="391"/>
    </location>
</feature>
<feature type="compositionally biased region" description="Basic and acidic residues" evidence="1">
    <location>
        <begin position="225"/>
        <end position="239"/>
    </location>
</feature>
<proteinExistence type="predicted"/>
<dbReference type="AlphaFoldDB" id="A0A081ALN0"/>
<dbReference type="PANTHER" id="PTHR47232">
    <property type="entry name" value="TRANSDUCIN FAMILY PROTEIN / WD-40 REPEAT FAMILY PROTEIN"/>
    <property type="match status" value="1"/>
</dbReference>
<dbReference type="Proteomes" id="UP000028582">
    <property type="component" value="Unassembled WGS sequence"/>
</dbReference>
<feature type="region of interest" description="Disordered" evidence="1">
    <location>
        <begin position="1"/>
        <end position="295"/>
    </location>
</feature>
<feature type="compositionally biased region" description="Polar residues" evidence="1">
    <location>
        <begin position="90"/>
        <end position="101"/>
    </location>
</feature>
<feature type="compositionally biased region" description="Low complexity" evidence="1">
    <location>
        <begin position="43"/>
        <end position="55"/>
    </location>
</feature>
<evidence type="ECO:0000313" key="3">
    <source>
        <dbReference type="Proteomes" id="UP000028582"/>
    </source>
</evidence>
<feature type="compositionally biased region" description="Polar residues" evidence="1">
    <location>
        <begin position="201"/>
        <end position="210"/>
    </location>
</feature>
<comment type="caution">
    <text evidence="2">The sequence shown here is derived from an EMBL/GenBank/DDBJ whole genome shotgun (WGS) entry which is preliminary data.</text>
</comment>
<accession>A0A081ALN0</accession>
<sequence length="795" mass="90424">MSRNRDYGGSSSRYANAGTFSIPDSDFQRSDTLKRRRQLSPPRAVASTSRRSAAADGTITMRARSKSKSRARAMARKTPGQEFIALGSNRAASATTMNTNKARYYNRPEPYQSAPPPPSTTAARARSRSPGARKSRWDNGPQSASTDRRNLSPVSTRTRSKSVTREKHDTETAIRHSQRERSKSAARRTGGAPMRSRKEQTTSYRGSRATESTETRSGKKRERSKSKTRERGRERERSPSRGRRSRRSRAVDTSDEEEKSARKSSRSGRRSGSSLQEIEDAITDTEQELEPKKKELDELKEQLEKLKKRVENKSIEVYDIEVELDMLKMRRKRRLSTHRSDSSREDKNSRRSRSRSKSKRRETRRSSSHSRASKRPCIVDEDDEGSDDDDCVIIDPNEVKQELENTAASTKSAVVPVEDSMPDHFWGRSNVPKLLANHRFRAIPDGSSRKGRHLAFNPIQPQIFATSPDEGGLILWSYQRQDQDIAKVVTLTPPSFRRDNPCAEAISWSPDGNRMAMAFRDPLEEKGEFCIVQLHQLKLEDSDMPQPIPRDRMTSKRTVLHSRGISAIDWVPSGFGSETTSHQLVTTGNSDHAVVLWQEHEDSQNGGLDLKFTVLHRDHRSEVKSLCVHSQRDCLYTGGLDGLLIRYDIKKGRTEVVMERRKPSISKINAVLEHPHNPNLLLISSVEQSRHNLLMHDLRQRYDRNGMSLTWEGSSMSQYVVPRWSPAGYHVSCGSKTGVVNIWDVRMRGENYPAVLPQQSLRVHHKTVLHATWHPRYDAMFSVSHDRTLGLLTFR</sequence>
<feature type="compositionally biased region" description="Basic and acidic residues" evidence="1">
    <location>
        <begin position="163"/>
        <end position="183"/>
    </location>
</feature>
<dbReference type="SUPFAM" id="SSF50978">
    <property type="entry name" value="WD40 repeat-like"/>
    <property type="match status" value="1"/>
</dbReference>
<gene>
    <name evidence="2" type="ORF">F444_05586</name>
</gene>
<evidence type="ECO:0000256" key="1">
    <source>
        <dbReference type="SAM" id="MobiDB-lite"/>
    </source>
</evidence>
<feature type="compositionally biased region" description="Acidic residues" evidence="1">
    <location>
        <begin position="277"/>
        <end position="288"/>
    </location>
</feature>
<name>A0A081ALN0_PHYNI</name>
<organism evidence="2 3">
    <name type="scientific">Phytophthora nicotianae P1976</name>
    <dbReference type="NCBI Taxonomy" id="1317066"/>
    <lineage>
        <taxon>Eukaryota</taxon>
        <taxon>Sar</taxon>
        <taxon>Stramenopiles</taxon>
        <taxon>Oomycota</taxon>
        <taxon>Peronosporomycetes</taxon>
        <taxon>Peronosporales</taxon>
        <taxon>Peronosporaceae</taxon>
        <taxon>Phytophthora</taxon>
    </lineage>
</organism>
<dbReference type="PANTHER" id="PTHR47232:SF1">
    <property type="entry name" value="TRANSDUCIN FAMILY PROTEIN _ WD-40 REPEAT FAMILY PROTEIN"/>
    <property type="match status" value="1"/>
</dbReference>
<dbReference type="OrthoDB" id="1897642at2759"/>
<feature type="compositionally biased region" description="Basic residues" evidence="1">
    <location>
        <begin position="63"/>
        <end position="75"/>
    </location>
</feature>
<dbReference type="InterPro" id="IPR015943">
    <property type="entry name" value="WD40/YVTN_repeat-like_dom_sf"/>
</dbReference>
<dbReference type="Gene3D" id="2.130.10.10">
    <property type="entry name" value="YVTN repeat-like/Quinoprotein amine dehydrogenase"/>
    <property type="match status" value="2"/>
</dbReference>
<dbReference type="EMBL" id="ANJA01001063">
    <property type="protein sequence ID" value="ETO79791.1"/>
    <property type="molecule type" value="Genomic_DNA"/>
</dbReference>
<feature type="compositionally biased region" description="Basic and acidic residues" evidence="1">
    <location>
        <begin position="338"/>
        <end position="349"/>
    </location>
</feature>
<evidence type="ECO:0000313" key="2">
    <source>
        <dbReference type="EMBL" id="ETO79791.1"/>
    </source>
</evidence>
<dbReference type="InterPro" id="IPR036322">
    <property type="entry name" value="WD40_repeat_dom_sf"/>
</dbReference>
<feature type="compositionally biased region" description="Basic residues" evidence="1">
    <location>
        <begin position="350"/>
        <end position="374"/>
    </location>
</feature>